<name>B9URH9_CULNU</name>
<reference evidence="3" key="1">
    <citation type="journal article" date="2009" name="Insect Mol. Biol.">
        <title>Identification and isolation of cDNA clones encoding the abundant secreted proteins in the saliva proteome of Culicoides nubeculosus.</title>
        <authorList>
            <person name="Russell C.L."/>
            <person name="Heesom K.J."/>
            <person name="Arthur C.J."/>
            <person name="Helps C.R."/>
            <person name="Mellor P.S."/>
            <person name="Day M.J."/>
            <person name="Torsteinsdottir S."/>
            <person name="Bjoernsdottir T.S."/>
            <person name="Wilson A.D."/>
        </authorList>
    </citation>
    <scope>NUCLEOTIDE SEQUENCE</scope>
    <source>
        <tissue evidence="3">Salivary gland</tissue>
    </source>
</reference>
<keyword evidence="2" id="KW-0732">Signal</keyword>
<evidence type="ECO:0000256" key="1">
    <source>
        <dbReference type="SAM" id="MobiDB-lite"/>
    </source>
</evidence>
<feature type="region of interest" description="Disordered" evidence="1">
    <location>
        <begin position="143"/>
        <end position="205"/>
    </location>
</feature>
<evidence type="ECO:0000313" key="3">
    <source>
        <dbReference type="EMBL" id="ACM40876.1"/>
    </source>
</evidence>
<organism evidence="3">
    <name type="scientific">Culicoides nubeculosus</name>
    <name type="common">Biting midge</name>
    <dbReference type="NCBI Taxonomy" id="144565"/>
    <lineage>
        <taxon>Eukaryota</taxon>
        <taxon>Metazoa</taxon>
        <taxon>Ecdysozoa</taxon>
        <taxon>Arthropoda</taxon>
        <taxon>Hexapoda</taxon>
        <taxon>Insecta</taxon>
        <taxon>Pterygota</taxon>
        <taxon>Neoptera</taxon>
        <taxon>Endopterygota</taxon>
        <taxon>Diptera</taxon>
        <taxon>Nematocera</taxon>
        <taxon>Chironomoidea</taxon>
        <taxon>Ceratopogonidae</taxon>
        <taxon>Ceratopogoninae</taxon>
        <taxon>Culicoides</taxon>
        <taxon>Monoculicoides</taxon>
    </lineage>
</organism>
<feature type="signal peptide" evidence="2">
    <location>
        <begin position="1"/>
        <end position="19"/>
    </location>
</feature>
<dbReference type="EMBL" id="EU978887">
    <property type="protein sequence ID" value="ACM40876.1"/>
    <property type="molecule type" value="mRNA"/>
</dbReference>
<protein>
    <submittedName>
        <fullName evidence="3">Secreted salivary protein</fullName>
    </submittedName>
</protein>
<sequence>MQIIQCVFVLSMVIFAVNAAPAKNDDVEFVEIVPLEKRNGTIGINEYDEDDTPAAFFPVAYFPFNIDFRSLLTGFDDLITRMRNSFHSFIDDDNLDGDKGNTTSTVKIVDNHKVVINDTVYKKDTPYGTQFVKVRTVHVKPLNESEEIPEETPEEVNESKITTKVPNFENRDTGLLEDANDESNQVMDERQKHAKSGKLKGSATI</sequence>
<feature type="chain" id="PRO_5002893043" evidence="2">
    <location>
        <begin position="20"/>
        <end position="205"/>
    </location>
</feature>
<proteinExistence type="evidence at transcript level"/>
<accession>B9URH9</accession>
<dbReference type="AlphaFoldDB" id="B9URH9"/>
<feature type="compositionally biased region" description="Acidic residues" evidence="1">
    <location>
        <begin position="144"/>
        <end position="156"/>
    </location>
</feature>
<evidence type="ECO:0000256" key="2">
    <source>
        <dbReference type="SAM" id="SignalP"/>
    </source>
</evidence>